<dbReference type="PROSITE" id="PS50921">
    <property type="entry name" value="ANTAR"/>
    <property type="match status" value="1"/>
</dbReference>
<reference evidence="2 3" key="1">
    <citation type="submission" date="2018-10" db="EMBL/GenBank/DDBJ databases">
        <title>Draft genome of Mycobacterium hodleri strain B.</title>
        <authorList>
            <person name="Amande T.J."/>
            <person name="Mcgenity T.J."/>
        </authorList>
    </citation>
    <scope>NUCLEOTIDE SEQUENCE [LARGE SCALE GENOMIC DNA]</scope>
    <source>
        <strain evidence="2 3">B</strain>
    </source>
</reference>
<sequence>MQSERQRMAIPCQDPGHSKAEADAVYEFGVNRAIIEQAKGMLMFVYGIDSDEAFERLREQSQQHNVKLRLIAKQVLADLVELARTSSPARRMEHDLLLRTAHQRISDAAARHQA</sequence>
<proteinExistence type="predicted"/>
<dbReference type="SUPFAM" id="SSF52172">
    <property type="entry name" value="CheY-like"/>
    <property type="match status" value="1"/>
</dbReference>
<dbReference type="InterPro" id="IPR005561">
    <property type="entry name" value="ANTAR"/>
</dbReference>
<organism evidence="2 3">
    <name type="scientific">Mycolicibacterium hodleri</name>
    <dbReference type="NCBI Taxonomy" id="49897"/>
    <lineage>
        <taxon>Bacteria</taxon>
        <taxon>Bacillati</taxon>
        <taxon>Actinomycetota</taxon>
        <taxon>Actinomycetes</taxon>
        <taxon>Mycobacteriales</taxon>
        <taxon>Mycobacteriaceae</taxon>
        <taxon>Mycolicibacterium</taxon>
    </lineage>
</organism>
<dbReference type="GO" id="GO:0003723">
    <property type="term" value="F:RNA binding"/>
    <property type="evidence" value="ECO:0007669"/>
    <property type="project" value="InterPro"/>
</dbReference>
<evidence type="ECO:0000259" key="1">
    <source>
        <dbReference type="PROSITE" id="PS50921"/>
    </source>
</evidence>
<dbReference type="Gene3D" id="1.10.10.10">
    <property type="entry name" value="Winged helix-like DNA-binding domain superfamily/Winged helix DNA-binding domain"/>
    <property type="match status" value="1"/>
</dbReference>
<dbReference type="EMBL" id="VIFX01000046">
    <property type="protein sequence ID" value="TQR83373.1"/>
    <property type="molecule type" value="Genomic_DNA"/>
</dbReference>
<dbReference type="InterPro" id="IPR036388">
    <property type="entry name" value="WH-like_DNA-bd_sf"/>
</dbReference>
<gene>
    <name evidence="2" type="ORF">D8S82_27570</name>
</gene>
<dbReference type="SMART" id="SM01012">
    <property type="entry name" value="ANTAR"/>
    <property type="match status" value="1"/>
</dbReference>
<keyword evidence="3" id="KW-1185">Reference proteome</keyword>
<dbReference type="AlphaFoldDB" id="A0A544VTQ4"/>
<dbReference type="Pfam" id="PF03861">
    <property type="entry name" value="ANTAR"/>
    <property type="match status" value="1"/>
</dbReference>
<evidence type="ECO:0000313" key="2">
    <source>
        <dbReference type="EMBL" id="TQR83373.1"/>
    </source>
</evidence>
<comment type="caution">
    <text evidence="2">The sequence shown here is derived from an EMBL/GenBank/DDBJ whole genome shotgun (WGS) entry which is preliminary data.</text>
</comment>
<dbReference type="InterPro" id="IPR011006">
    <property type="entry name" value="CheY-like_superfamily"/>
</dbReference>
<dbReference type="Proteomes" id="UP000315759">
    <property type="component" value="Unassembled WGS sequence"/>
</dbReference>
<protein>
    <submittedName>
        <fullName evidence="2">ANTAR domain-containing protein</fullName>
    </submittedName>
</protein>
<name>A0A544VTQ4_9MYCO</name>
<feature type="domain" description="ANTAR" evidence="1">
    <location>
        <begin position="15"/>
        <end position="76"/>
    </location>
</feature>
<accession>A0A544VTQ4</accession>
<evidence type="ECO:0000313" key="3">
    <source>
        <dbReference type="Proteomes" id="UP000315759"/>
    </source>
</evidence>